<feature type="active site" description="Acyl-ester intermediate; for transpeptidase activity" evidence="24">
    <location>
        <position position="440"/>
    </location>
</feature>
<dbReference type="Gene3D" id="1.10.3810.10">
    <property type="entry name" value="Biosynthetic peptidoglycan transglycosylase-like"/>
    <property type="match status" value="1"/>
</dbReference>
<keyword evidence="15" id="KW-0472">Membrane</keyword>
<dbReference type="GO" id="GO:0006508">
    <property type="term" value="P:proteolysis"/>
    <property type="evidence" value="ECO:0007669"/>
    <property type="project" value="UniProtKB-KW"/>
</dbReference>
<dbReference type="PANTHER" id="PTHR32282">
    <property type="entry name" value="BINDING PROTEIN TRANSPEPTIDASE, PUTATIVE-RELATED"/>
    <property type="match status" value="1"/>
</dbReference>
<keyword evidence="13 23" id="KW-0133">Cell shape</keyword>
<dbReference type="GO" id="GO:0008658">
    <property type="term" value="F:penicillin binding"/>
    <property type="evidence" value="ECO:0007669"/>
    <property type="project" value="UniProtKB-UniRule"/>
</dbReference>
<comment type="similarity">
    <text evidence="5 23">In the N-terminal section; belongs to the glycosyltransferase 51 family.</text>
</comment>
<dbReference type="EMBL" id="JBBDHC010000015">
    <property type="protein sequence ID" value="MEJ1250087.1"/>
    <property type="molecule type" value="Genomic_DNA"/>
</dbReference>
<dbReference type="Gene3D" id="3.40.710.10">
    <property type="entry name" value="DD-peptidase/beta-lactamase superfamily"/>
    <property type="match status" value="1"/>
</dbReference>
<evidence type="ECO:0000256" key="2">
    <source>
        <dbReference type="ARBA" id="ARBA00004236"/>
    </source>
</evidence>
<evidence type="ECO:0000256" key="19">
    <source>
        <dbReference type="ARBA" id="ARBA00032454"/>
    </source>
</evidence>
<keyword evidence="11 23" id="KW-0808">Transferase</keyword>
<evidence type="ECO:0000256" key="3">
    <source>
        <dbReference type="ARBA" id="ARBA00004752"/>
    </source>
</evidence>
<keyword evidence="14 23" id="KW-0573">Peptidoglycan synthesis</keyword>
<comment type="caution">
    <text evidence="28">The sequence shown here is derived from an EMBL/GenBank/DDBJ whole genome shotgun (WGS) entry which is preliminary data.</text>
</comment>
<feature type="domain" description="Penicillin-binding protein transpeptidase" evidence="25">
    <location>
        <begin position="403"/>
        <end position="659"/>
    </location>
</feature>
<keyword evidence="7" id="KW-1003">Cell membrane</keyword>
<keyword evidence="29" id="KW-1185">Reference proteome</keyword>
<dbReference type="GO" id="GO:0009274">
    <property type="term" value="C:peptidoglycan-based cell wall"/>
    <property type="evidence" value="ECO:0007669"/>
    <property type="project" value="UniProtKB-UniRule"/>
</dbReference>
<dbReference type="InterPro" id="IPR028166">
    <property type="entry name" value="UB2H"/>
</dbReference>
<keyword evidence="10 23" id="KW-0328">Glycosyltransferase</keyword>
<dbReference type="Pfam" id="PF14814">
    <property type="entry name" value="UB2H"/>
    <property type="match status" value="1"/>
</dbReference>
<evidence type="ECO:0000256" key="5">
    <source>
        <dbReference type="ARBA" id="ARBA00007739"/>
    </source>
</evidence>
<dbReference type="InterPro" id="IPR023346">
    <property type="entry name" value="Lysozyme-like_dom_sf"/>
</dbReference>
<evidence type="ECO:0000256" key="16">
    <source>
        <dbReference type="ARBA" id="ARBA00023251"/>
    </source>
</evidence>
<dbReference type="GO" id="GO:0009002">
    <property type="term" value="F:serine-type D-Ala-D-Ala carboxypeptidase activity"/>
    <property type="evidence" value="ECO:0007669"/>
    <property type="project" value="UniProtKB-EC"/>
</dbReference>
<keyword evidence="17" id="KW-0511">Multifunctional enzyme</keyword>
<evidence type="ECO:0000259" key="26">
    <source>
        <dbReference type="Pfam" id="PF00912"/>
    </source>
</evidence>
<proteinExistence type="inferred from homology"/>
<feature type="domain" description="Glycosyl transferase family 51" evidence="26">
    <location>
        <begin position="134"/>
        <end position="310"/>
    </location>
</feature>
<dbReference type="GO" id="GO:0009252">
    <property type="term" value="P:peptidoglycan biosynthetic process"/>
    <property type="evidence" value="ECO:0007669"/>
    <property type="project" value="UniProtKB-UniRule"/>
</dbReference>
<evidence type="ECO:0000256" key="10">
    <source>
        <dbReference type="ARBA" id="ARBA00022676"/>
    </source>
</evidence>
<dbReference type="GO" id="GO:0008360">
    <property type="term" value="P:regulation of cell shape"/>
    <property type="evidence" value="ECO:0007669"/>
    <property type="project" value="UniProtKB-UniRule"/>
</dbReference>
<evidence type="ECO:0000256" key="17">
    <source>
        <dbReference type="ARBA" id="ARBA00023268"/>
    </source>
</evidence>
<keyword evidence="8" id="KW-0121">Carboxypeptidase</keyword>
<evidence type="ECO:0000256" key="11">
    <source>
        <dbReference type="ARBA" id="ARBA00022679"/>
    </source>
</evidence>
<dbReference type="PANTHER" id="PTHR32282:SF11">
    <property type="entry name" value="PENICILLIN-BINDING PROTEIN 1B"/>
    <property type="match status" value="1"/>
</dbReference>
<comment type="catalytic activity">
    <reaction evidence="21">
        <text>[GlcNAc-(1-&gt;4)-Mur2Ac(oyl-L-Ala-gamma-D-Glu-L-Lys-D-Ala-D-Ala)](n)-di-trans,octa-cis-undecaprenyl diphosphate + beta-D-GlcNAc-(1-&gt;4)-Mur2Ac(oyl-L-Ala-gamma-D-Glu-L-Lys-D-Ala-D-Ala)-di-trans,octa-cis-undecaprenyl diphosphate = [GlcNAc-(1-&gt;4)-Mur2Ac(oyl-L-Ala-gamma-D-Glu-L-Lys-D-Ala-D-Ala)](n+1)-di-trans,octa-cis-undecaprenyl diphosphate + di-trans,octa-cis-undecaprenyl diphosphate + H(+)</text>
        <dbReference type="Rhea" id="RHEA:23708"/>
        <dbReference type="Rhea" id="RHEA-COMP:9602"/>
        <dbReference type="Rhea" id="RHEA-COMP:9603"/>
        <dbReference type="ChEBI" id="CHEBI:15378"/>
        <dbReference type="ChEBI" id="CHEBI:58405"/>
        <dbReference type="ChEBI" id="CHEBI:60033"/>
        <dbReference type="ChEBI" id="CHEBI:78435"/>
        <dbReference type="EC" id="2.4.99.28"/>
    </reaction>
</comment>
<evidence type="ECO:0000256" key="7">
    <source>
        <dbReference type="ARBA" id="ARBA00022475"/>
    </source>
</evidence>
<dbReference type="PIRSF" id="PIRSF002799">
    <property type="entry name" value="PBP_1b"/>
    <property type="match status" value="1"/>
</dbReference>
<dbReference type="InterPro" id="IPR012338">
    <property type="entry name" value="Beta-lactam/transpept-like"/>
</dbReference>
<evidence type="ECO:0000313" key="28">
    <source>
        <dbReference type="EMBL" id="MEJ1250087.1"/>
    </source>
</evidence>
<evidence type="ECO:0000256" key="15">
    <source>
        <dbReference type="ARBA" id="ARBA00023136"/>
    </source>
</evidence>
<evidence type="ECO:0000256" key="1">
    <source>
        <dbReference type="ARBA" id="ARBA00002624"/>
    </source>
</evidence>
<comment type="catalytic activity">
    <reaction evidence="20">
        <text>Preferential cleavage: (Ac)2-L-Lys-D-Ala-|-D-Ala. Also transpeptidation of peptidyl-alanyl moieties that are N-acyl substituents of D-alanine.</text>
        <dbReference type="EC" id="3.4.16.4"/>
    </reaction>
</comment>
<evidence type="ECO:0000256" key="24">
    <source>
        <dbReference type="PIRSR" id="PIRSR002799-1"/>
    </source>
</evidence>
<dbReference type="InterPro" id="IPR050396">
    <property type="entry name" value="Glycosyltr_51/Transpeptidase"/>
</dbReference>
<evidence type="ECO:0000256" key="4">
    <source>
        <dbReference type="ARBA" id="ARBA00007090"/>
    </source>
</evidence>
<dbReference type="SUPFAM" id="SSF53955">
    <property type="entry name" value="Lysozyme-like"/>
    <property type="match status" value="1"/>
</dbReference>
<keyword evidence="12" id="KW-0378">Hydrolase</keyword>
<dbReference type="InterPro" id="IPR036950">
    <property type="entry name" value="PBP_transglycosylase"/>
</dbReference>
<evidence type="ECO:0000259" key="27">
    <source>
        <dbReference type="Pfam" id="PF14814"/>
    </source>
</evidence>
<comment type="function">
    <text evidence="1 23">Cell wall formation. Synthesis of cross-linked peptidoglycan from the lipid intermediates. The enzyme has a penicillin-insensitive transglycosylase N-terminal domain (formation of linear glycan strands) and a penicillin-sensitive transpeptidase C-terminal domain (cross-linking of the peptide subunits).</text>
</comment>
<evidence type="ECO:0000256" key="6">
    <source>
        <dbReference type="ARBA" id="ARBA00018637"/>
    </source>
</evidence>
<evidence type="ECO:0000256" key="18">
    <source>
        <dbReference type="ARBA" id="ARBA00023316"/>
    </source>
</evidence>
<dbReference type="Proteomes" id="UP001364472">
    <property type="component" value="Unassembled WGS sequence"/>
</dbReference>
<evidence type="ECO:0000259" key="25">
    <source>
        <dbReference type="Pfam" id="PF00905"/>
    </source>
</evidence>
<dbReference type="SUPFAM" id="SSF56601">
    <property type="entry name" value="beta-lactamase/transpeptidase-like"/>
    <property type="match status" value="1"/>
</dbReference>
<dbReference type="GO" id="GO:0005886">
    <property type="term" value="C:plasma membrane"/>
    <property type="evidence" value="ECO:0007669"/>
    <property type="project" value="UniProtKB-SubCell"/>
</dbReference>
<dbReference type="InterPro" id="IPR011813">
    <property type="entry name" value="PBP_1b"/>
</dbReference>
<dbReference type="GO" id="GO:0071555">
    <property type="term" value="P:cell wall organization"/>
    <property type="evidence" value="ECO:0007669"/>
    <property type="project" value="UniProtKB-UniRule"/>
</dbReference>
<evidence type="ECO:0000256" key="22">
    <source>
        <dbReference type="NCBIfam" id="TIGR02071"/>
    </source>
</evidence>
<evidence type="ECO:0000313" key="29">
    <source>
        <dbReference type="Proteomes" id="UP001364472"/>
    </source>
</evidence>
<comment type="similarity">
    <text evidence="4 23">In the C-terminal section; belongs to the transpeptidase family.</text>
</comment>
<dbReference type="Pfam" id="PF00905">
    <property type="entry name" value="Transpeptidase"/>
    <property type="match status" value="1"/>
</dbReference>
<accession>A0AAW9R7P3</accession>
<evidence type="ECO:0000256" key="13">
    <source>
        <dbReference type="ARBA" id="ARBA00022960"/>
    </source>
</evidence>
<dbReference type="GO" id="GO:0008955">
    <property type="term" value="F:peptidoglycan glycosyltransferase activity"/>
    <property type="evidence" value="ECO:0007669"/>
    <property type="project" value="UniProtKB-UniRule"/>
</dbReference>
<evidence type="ECO:0000256" key="14">
    <source>
        <dbReference type="ARBA" id="ARBA00022984"/>
    </source>
</evidence>
<dbReference type="InterPro" id="IPR001460">
    <property type="entry name" value="PCN-bd_Tpept"/>
</dbReference>
<keyword evidence="16" id="KW-0046">Antibiotic resistance</keyword>
<comment type="pathway">
    <text evidence="3 23">Cell wall biogenesis; peptidoglycan biosynthesis.</text>
</comment>
<keyword evidence="9" id="KW-0645">Protease</keyword>
<dbReference type="Pfam" id="PF00912">
    <property type="entry name" value="Transgly"/>
    <property type="match status" value="1"/>
</dbReference>
<evidence type="ECO:0000256" key="20">
    <source>
        <dbReference type="ARBA" id="ARBA00034000"/>
    </source>
</evidence>
<name>A0AAW9R7P3_9GAMM</name>
<gene>
    <name evidence="28" type="primary">mrcB</name>
    <name evidence="28" type="ORF">WB794_10440</name>
</gene>
<evidence type="ECO:0000256" key="12">
    <source>
        <dbReference type="ARBA" id="ARBA00022801"/>
    </source>
</evidence>
<dbReference type="AlphaFoldDB" id="A0AAW9R7P3"/>
<keyword evidence="18 23" id="KW-0961">Cell wall biogenesis/degradation</keyword>
<dbReference type="Gene3D" id="3.30.2060.10">
    <property type="entry name" value="Penicillin-binding protein 1b domain"/>
    <property type="match status" value="1"/>
</dbReference>
<evidence type="ECO:0000256" key="8">
    <source>
        <dbReference type="ARBA" id="ARBA00022645"/>
    </source>
</evidence>
<evidence type="ECO:0000256" key="23">
    <source>
        <dbReference type="PIRNR" id="PIRNR002799"/>
    </source>
</evidence>
<dbReference type="GO" id="GO:0030288">
    <property type="term" value="C:outer membrane-bounded periplasmic space"/>
    <property type="evidence" value="ECO:0007669"/>
    <property type="project" value="TreeGrafter"/>
</dbReference>
<dbReference type="InterPro" id="IPR001264">
    <property type="entry name" value="Glyco_trans_51"/>
</dbReference>
<feature type="active site" description="Proton donor; for transglycosylase activity" evidence="24">
    <location>
        <position position="163"/>
    </location>
</feature>
<evidence type="ECO:0000256" key="21">
    <source>
        <dbReference type="ARBA" id="ARBA00049902"/>
    </source>
</evidence>
<reference evidence="28 29" key="1">
    <citation type="journal article" date="2016" name="Antonie Van Leeuwenhoek">
        <title>Denitratimonas tolerans gen. nov., sp. nov., a denitrifying bacterium isolated from a bioreactor for tannery wastewater treatment.</title>
        <authorList>
            <person name="Han S.I."/>
            <person name="Kim J.O."/>
            <person name="Lee Y.R."/>
            <person name="Ekpeghere K.I."/>
            <person name="Koh S.C."/>
            <person name="Whang K.S."/>
        </authorList>
    </citation>
    <scope>NUCLEOTIDE SEQUENCE [LARGE SCALE GENOMIC DNA]</scope>
    <source>
        <strain evidence="28 29">KACC 17565</strain>
    </source>
</reference>
<sequence length="743" mass="80964">MLLGLGLGIGFLGPYVWIADRQVRAAFGRLTWQVPTRVLAQPLELLPEGAMTPETLEAELAASRYMKVDAPRRPGSYARQGGKFTIATRGFSDLDGAWPAQQVAVTLGGGRVRSIRSGDRALARVRLDPARIATLYGETQEERRLVRLEDVPPLLVTTLQAVEDRGFKHHRGIDWRGILRAAWVNLRHGELRQGASTLTQQLVRNLYLTREQRLGRKLREMLYAVIIEARFDKRTILEAYLNEVYLGQQGSQAVHGVAAGADFWFGRELDQLSESDIALLVGMIQGPSLHDPRRKPESALKRRNVVLGQMLETGLITQAVHDAARSRPLAVTPAGSLSRNRYPAFMALVRDQLQRDYAPDALRGAGLTVLTTLSPSAQNAAERVVAGQLAALEQKGRPALQAALVLTDTRQGEILAVVGARDRNDHGFNRALDARRPVGSLLKPFVYLLALAQPGRYALATRVDDAPLTLRLPGNRSWSPENVDGRSHGRVTLRDALVRSYNQATVRIGMEVGVERLARLLGVLAAIDATPNPSLLLGAVDLSPLQVTQAYQFLASSGQIQPLRAVRGVLDPDGAPLQRYDAAPAPPQRGDTIAARLVSLALQDAVREGTARALGTSGLAWLDAAGKTGTSNDSRDSWFAGYTDAHLAVVWVGNDANQPTGLFGSTGAMKIWGELFAHVPTLPLAVDEDGLEWAYVDAEEFALTDPECPGAQRFVFVAGALPVETRHCRLAQLRQWFGAGEER</sequence>
<dbReference type="RefSeq" id="WP_337335791.1">
    <property type="nucleotide sequence ID" value="NZ_JBBDHC010000015.1"/>
</dbReference>
<comment type="subcellular location">
    <subcellularLocation>
        <location evidence="2">Cell membrane</location>
    </subcellularLocation>
</comment>
<protein>
    <recommendedName>
        <fullName evidence="6 22">Penicillin-binding protein 1B</fullName>
        <shortName evidence="23">PBP-1b</shortName>
        <shortName evidence="23">PBP1b</shortName>
    </recommendedName>
    <alternativeName>
        <fullName evidence="19 23">Murein polymerase</fullName>
    </alternativeName>
</protein>
<dbReference type="GO" id="GO:0046677">
    <property type="term" value="P:response to antibiotic"/>
    <property type="evidence" value="ECO:0007669"/>
    <property type="project" value="UniProtKB-UniRule"/>
</dbReference>
<feature type="domain" description="Bifunctional transglycosylase second" evidence="27">
    <location>
        <begin position="47"/>
        <end position="127"/>
    </location>
</feature>
<evidence type="ECO:0000256" key="9">
    <source>
        <dbReference type="ARBA" id="ARBA00022670"/>
    </source>
</evidence>
<dbReference type="NCBIfam" id="TIGR02071">
    <property type="entry name" value="PBP_1b"/>
    <property type="match status" value="1"/>
</dbReference>
<organism evidence="28 29">
    <name type="scientific">Denitratimonas tolerans</name>
    <dbReference type="NCBI Taxonomy" id="1338420"/>
    <lineage>
        <taxon>Bacteria</taxon>
        <taxon>Pseudomonadati</taxon>
        <taxon>Pseudomonadota</taxon>
        <taxon>Gammaproteobacteria</taxon>
        <taxon>Lysobacterales</taxon>
        <taxon>Lysobacteraceae</taxon>
        <taxon>Denitratimonas</taxon>
    </lineage>
</organism>